<feature type="non-terminal residue" evidence="5">
    <location>
        <position position="38"/>
    </location>
</feature>
<evidence type="ECO:0000313" key="6">
    <source>
        <dbReference type="Proteomes" id="UP000499080"/>
    </source>
</evidence>
<dbReference type="EMBL" id="BGPR01267679">
    <property type="protein sequence ID" value="GBM89746.1"/>
    <property type="molecule type" value="Genomic_DNA"/>
</dbReference>
<dbReference type="AlphaFoldDB" id="A0A4Y2QDG4"/>
<evidence type="ECO:0000313" key="1">
    <source>
        <dbReference type="EMBL" id="GBM89730.1"/>
    </source>
</evidence>
<dbReference type="EMBL" id="BGPR01299133">
    <property type="protein sequence ID" value="GBN62150.1"/>
    <property type="molecule type" value="Genomic_DNA"/>
</dbReference>
<accession>A0A4Y2QDG4</accession>
<proteinExistence type="predicted"/>
<protein>
    <submittedName>
        <fullName evidence="5">Uncharacterized protein</fullName>
    </submittedName>
</protein>
<evidence type="ECO:0000313" key="5">
    <source>
        <dbReference type="EMBL" id="GBN62218.1"/>
    </source>
</evidence>
<evidence type="ECO:0000313" key="4">
    <source>
        <dbReference type="EMBL" id="GBN62150.1"/>
    </source>
</evidence>
<reference evidence="5 6" key="1">
    <citation type="journal article" date="2019" name="Sci. Rep.">
        <title>Orb-weaving spider Araneus ventricosus genome elucidates the spidroin gene catalogue.</title>
        <authorList>
            <person name="Kono N."/>
            <person name="Nakamura H."/>
            <person name="Ohtoshi R."/>
            <person name="Moran D.A.P."/>
            <person name="Shinohara A."/>
            <person name="Yoshida Y."/>
            <person name="Fujiwara M."/>
            <person name="Mori M."/>
            <person name="Tomita M."/>
            <person name="Arakawa K."/>
        </authorList>
    </citation>
    <scope>NUCLEOTIDE SEQUENCE [LARGE SCALE GENOMIC DNA]</scope>
</reference>
<dbReference type="EMBL" id="BGPR01299088">
    <property type="protein sequence ID" value="GBN62069.1"/>
    <property type="molecule type" value="Genomic_DNA"/>
</dbReference>
<organism evidence="5 6">
    <name type="scientific">Araneus ventricosus</name>
    <name type="common">Orbweaver spider</name>
    <name type="synonym">Epeira ventricosa</name>
    <dbReference type="NCBI Taxonomy" id="182803"/>
    <lineage>
        <taxon>Eukaryota</taxon>
        <taxon>Metazoa</taxon>
        <taxon>Ecdysozoa</taxon>
        <taxon>Arthropoda</taxon>
        <taxon>Chelicerata</taxon>
        <taxon>Arachnida</taxon>
        <taxon>Araneae</taxon>
        <taxon>Araneomorphae</taxon>
        <taxon>Entelegynae</taxon>
        <taxon>Araneoidea</taxon>
        <taxon>Araneidae</taxon>
        <taxon>Araneus</taxon>
    </lineage>
</organism>
<dbReference type="Proteomes" id="UP000499080">
    <property type="component" value="Unassembled WGS sequence"/>
</dbReference>
<gene>
    <name evidence="4" type="ORF">AVEN_142008_1</name>
    <name evidence="5" type="ORF">AVEN_215747_1</name>
    <name evidence="1" type="ORF">AVEN_30940_1</name>
    <name evidence="2" type="ORF">AVEN_40080_1</name>
    <name evidence="3" type="ORF">AVEN_59282_1</name>
</gene>
<dbReference type="EMBL" id="BGPR01267673">
    <property type="protein sequence ID" value="GBM89730.1"/>
    <property type="molecule type" value="Genomic_DNA"/>
</dbReference>
<comment type="caution">
    <text evidence="5">The sequence shown here is derived from an EMBL/GenBank/DDBJ whole genome shotgun (WGS) entry which is preliminary data.</text>
</comment>
<dbReference type="EMBL" id="BGPR01299162">
    <property type="protein sequence ID" value="GBN62218.1"/>
    <property type="molecule type" value="Genomic_DNA"/>
</dbReference>
<sequence length="38" mass="4352">MLSYKNLIAETVRLLKAPESVVKRDIDALLEFEVDFAN</sequence>
<dbReference type="OrthoDB" id="6425587at2759"/>
<name>A0A4Y2QDG4_ARAVE</name>
<evidence type="ECO:0000313" key="2">
    <source>
        <dbReference type="EMBL" id="GBM89746.1"/>
    </source>
</evidence>
<evidence type="ECO:0000313" key="3">
    <source>
        <dbReference type="EMBL" id="GBN62069.1"/>
    </source>
</evidence>
<keyword evidence="6" id="KW-1185">Reference proteome</keyword>